<dbReference type="Proteomes" id="UP000557842">
    <property type="component" value="Unassembled WGS sequence"/>
</dbReference>
<dbReference type="EMBL" id="AACCXM010000001">
    <property type="protein sequence ID" value="EAK0467850.1"/>
    <property type="molecule type" value="Genomic_DNA"/>
</dbReference>
<feature type="active site" description="Proton acceptor" evidence="6">
    <location>
        <position position="73"/>
    </location>
</feature>
<gene>
    <name evidence="6" type="primary">nadK</name>
    <name evidence="9" type="ORF">AAH17_01675</name>
    <name evidence="10" type="ORF">AAH24_00480</name>
    <name evidence="7" type="ORF">BVH53_04095</name>
    <name evidence="8" type="ORF">CX802_07105</name>
</gene>
<dbReference type="PANTHER" id="PTHR20275:SF0">
    <property type="entry name" value="NAD KINASE"/>
    <property type="match status" value="1"/>
</dbReference>
<comment type="cofactor">
    <cofactor evidence="6">
        <name>a divalent metal cation</name>
        <dbReference type="ChEBI" id="CHEBI:60240"/>
    </cofactor>
</comment>
<evidence type="ECO:0000256" key="2">
    <source>
        <dbReference type="ARBA" id="ARBA00022777"/>
    </source>
</evidence>
<name>A0A5L4L4J7_CAMFE</name>
<organism evidence="10">
    <name type="scientific">Campylobacter fetus</name>
    <dbReference type="NCBI Taxonomy" id="196"/>
    <lineage>
        <taxon>Bacteria</taxon>
        <taxon>Pseudomonadati</taxon>
        <taxon>Campylobacterota</taxon>
        <taxon>Epsilonproteobacteria</taxon>
        <taxon>Campylobacterales</taxon>
        <taxon>Campylobacteraceae</taxon>
        <taxon>Campylobacter</taxon>
    </lineage>
</organism>
<dbReference type="EC" id="2.7.1.23" evidence="6"/>
<dbReference type="SUPFAM" id="SSF111331">
    <property type="entry name" value="NAD kinase/diacylglycerol kinase-like"/>
    <property type="match status" value="1"/>
</dbReference>
<dbReference type="GO" id="GO:0005737">
    <property type="term" value="C:cytoplasm"/>
    <property type="evidence" value="ECO:0007669"/>
    <property type="project" value="UniProtKB-SubCell"/>
</dbReference>
<evidence type="ECO:0000256" key="1">
    <source>
        <dbReference type="ARBA" id="ARBA00022679"/>
    </source>
</evidence>
<dbReference type="Gene3D" id="2.60.200.30">
    <property type="entry name" value="Probable inorganic polyphosphate/atp-NAD kinase, domain 2"/>
    <property type="match status" value="1"/>
</dbReference>
<keyword evidence="6" id="KW-0963">Cytoplasm</keyword>
<evidence type="ECO:0000313" key="9">
    <source>
        <dbReference type="EMBL" id="EAK0452374.1"/>
    </source>
</evidence>
<dbReference type="GO" id="GO:0046872">
    <property type="term" value="F:metal ion binding"/>
    <property type="evidence" value="ECO:0007669"/>
    <property type="project" value="UniProtKB-UniRule"/>
</dbReference>
<feature type="binding site" evidence="6">
    <location>
        <position position="243"/>
    </location>
    <ligand>
        <name>NAD(+)</name>
        <dbReference type="ChEBI" id="CHEBI:57540"/>
    </ligand>
</feature>
<keyword evidence="6" id="KW-0067">ATP-binding</keyword>
<comment type="function">
    <text evidence="6">Involved in the regulation of the intracellular balance of NAD and NADP, and is a key enzyme in the biosynthesis of NADP. Catalyzes specifically the phosphorylation on 2'-hydroxyl of the adenosine moiety of NAD to yield NADP.</text>
</comment>
<dbReference type="GO" id="GO:0019674">
    <property type="term" value="P:NAD+ metabolic process"/>
    <property type="evidence" value="ECO:0007669"/>
    <property type="project" value="InterPro"/>
</dbReference>
<dbReference type="EMBL" id="AACCXK010000002">
    <property type="protein sequence ID" value="EAK0452374.1"/>
    <property type="molecule type" value="Genomic_DNA"/>
</dbReference>
<comment type="caution">
    <text evidence="6">Lacks conserved residue(s) required for the propagation of feature annotation.</text>
</comment>
<keyword evidence="4 6" id="KW-0520">NAD</keyword>
<dbReference type="InterPro" id="IPR017438">
    <property type="entry name" value="ATP-NAD_kinase_N"/>
</dbReference>
<dbReference type="GO" id="GO:0005524">
    <property type="term" value="F:ATP binding"/>
    <property type="evidence" value="ECO:0007669"/>
    <property type="project" value="UniProtKB-KW"/>
</dbReference>
<evidence type="ECO:0000256" key="4">
    <source>
        <dbReference type="ARBA" id="ARBA00023027"/>
    </source>
</evidence>
<evidence type="ECO:0000256" key="5">
    <source>
        <dbReference type="ARBA" id="ARBA00047925"/>
    </source>
</evidence>
<comment type="caution">
    <text evidence="10">The sequence shown here is derived from an EMBL/GenBank/DDBJ whole genome shotgun (WGS) entry which is preliminary data.</text>
</comment>
<dbReference type="HAMAP" id="MF_00361">
    <property type="entry name" value="NAD_kinase"/>
    <property type="match status" value="1"/>
</dbReference>
<dbReference type="Proteomes" id="UP000535509">
    <property type="component" value="Unassembled WGS sequence"/>
</dbReference>
<evidence type="ECO:0000313" key="7">
    <source>
        <dbReference type="EMBL" id="EAI5407877.1"/>
    </source>
</evidence>
<dbReference type="Pfam" id="PF01513">
    <property type="entry name" value="NAD_kinase"/>
    <property type="match status" value="1"/>
</dbReference>
<proteinExistence type="inferred from homology"/>
<dbReference type="GO" id="GO:0051287">
    <property type="term" value="F:NAD binding"/>
    <property type="evidence" value="ECO:0007669"/>
    <property type="project" value="UniProtKB-ARBA"/>
</dbReference>
<dbReference type="InterPro" id="IPR017437">
    <property type="entry name" value="ATP-NAD_kinase_PpnK-typ_C"/>
</dbReference>
<dbReference type="GO" id="GO:0003951">
    <property type="term" value="F:NAD+ kinase activity"/>
    <property type="evidence" value="ECO:0007669"/>
    <property type="project" value="UniProtKB-UniRule"/>
</dbReference>
<dbReference type="AlphaFoldDB" id="A0A5L4L4J7"/>
<dbReference type="Gene3D" id="3.40.50.10330">
    <property type="entry name" value="Probable inorganic polyphosphate/atp-NAD kinase, domain 1"/>
    <property type="match status" value="1"/>
</dbReference>
<keyword evidence="6" id="KW-0547">Nucleotide-binding</keyword>
<comment type="catalytic activity">
    <reaction evidence="5 6">
        <text>NAD(+) + ATP = ADP + NADP(+) + H(+)</text>
        <dbReference type="Rhea" id="RHEA:18629"/>
        <dbReference type="ChEBI" id="CHEBI:15378"/>
        <dbReference type="ChEBI" id="CHEBI:30616"/>
        <dbReference type="ChEBI" id="CHEBI:57540"/>
        <dbReference type="ChEBI" id="CHEBI:58349"/>
        <dbReference type="ChEBI" id="CHEBI:456216"/>
        <dbReference type="EC" id="2.7.1.23"/>
    </reaction>
</comment>
<evidence type="ECO:0000256" key="6">
    <source>
        <dbReference type="HAMAP-Rule" id="MF_00361"/>
    </source>
</evidence>
<keyword evidence="1 6" id="KW-0808">Transferase</keyword>
<protein>
    <recommendedName>
        <fullName evidence="6">NAD kinase</fullName>
        <ecNumber evidence="6">2.7.1.23</ecNumber>
    </recommendedName>
    <alternativeName>
        <fullName evidence="6">ATP-dependent NAD kinase</fullName>
    </alternativeName>
</protein>
<feature type="binding site" evidence="6">
    <location>
        <begin position="146"/>
        <end position="147"/>
    </location>
    <ligand>
        <name>NAD(+)</name>
        <dbReference type="ChEBI" id="CHEBI:57540"/>
    </ligand>
</feature>
<evidence type="ECO:0000313" key="10">
    <source>
        <dbReference type="EMBL" id="EAK0467850.1"/>
    </source>
</evidence>
<sequence length="288" mass="32620">MMIEIHKNLKAVGILTRNAIDQKDAINTLKKILEKYEVSVLLEHHIAAELNEVGCSLDEMLKNTNLIISVGGDGNFISTCRKCASSGVFVFGVHTGHLGFLTDVTLNQCDKFFEEFFRGCYEIEKPYMLEAKFKKDDKIMEKLAFNDIVLMRRKIDSTSNIEAFLNSKYFNSYFGDGVIISSAMGSTAYNMSAGGAIIYPLCDVFSLTPVCSHSLTQRPLILPKEFKVEFKSCDDVVVLIDGQDRVDLKNYTSVEVGISDVRVNLIRHKDRDYFEILKQKLRWGHNDK</sequence>
<feature type="binding site" evidence="6">
    <location>
        <begin position="187"/>
        <end position="192"/>
    </location>
    <ligand>
        <name>NAD(+)</name>
        <dbReference type="ChEBI" id="CHEBI:57540"/>
    </ligand>
</feature>
<evidence type="ECO:0000313" key="8">
    <source>
        <dbReference type="EMBL" id="EAI8859589.1"/>
    </source>
</evidence>
<comment type="subcellular location">
    <subcellularLocation>
        <location evidence="6">Cytoplasm</location>
    </subcellularLocation>
</comment>
<feature type="binding site" evidence="6">
    <location>
        <begin position="73"/>
        <end position="74"/>
    </location>
    <ligand>
        <name>NAD(+)</name>
        <dbReference type="ChEBI" id="CHEBI:57540"/>
    </ligand>
</feature>
<dbReference type="InterPro" id="IPR002504">
    <property type="entry name" value="NADK"/>
</dbReference>
<feature type="binding site" evidence="6">
    <location>
        <position position="176"/>
    </location>
    <ligand>
        <name>NAD(+)</name>
        <dbReference type="ChEBI" id="CHEBI:57540"/>
    </ligand>
</feature>
<keyword evidence="11" id="KW-1185">Reference proteome</keyword>
<comment type="similarity">
    <text evidence="6">Belongs to the NAD kinase family.</text>
</comment>
<evidence type="ECO:0000313" key="12">
    <source>
        <dbReference type="Proteomes" id="UP000557842"/>
    </source>
</evidence>
<dbReference type="EMBL" id="AABQDW010000005">
    <property type="protein sequence ID" value="EAI5407877.1"/>
    <property type="molecule type" value="Genomic_DNA"/>
</dbReference>
<keyword evidence="3 6" id="KW-0521">NADP</keyword>
<dbReference type="EMBL" id="AABTCC010000022">
    <property type="protein sequence ID" value="EAI8859589.1"/>
    <property type="molecule type" value="Genomic_DNA"/>
</dbReference>
<dbReference type="PANTHER" id="PTHR20275">
    <property type="entry name" value="NAD KINASE"/>
    <property type="match status" value="1"/>
</dbReference>
<evidence type="ECO:0000313" key="11">
    <source>
        <dbReference type="Proteomes" id="UP000535509"/>
    </source>
</evidence>
<dbReference type="NCBIfam" id="NF010679">
    <property type="entry name" value="PRK14077.1"/>
    <property type="match status" value="1"/>
</dbReference>
<reference evidence="10 12" key="1">
    <citation type="submission" date="2018-05" db="EMBL/GenBank/DDBJ databases">
        <authorList>
            <consortium name="PulseNet: The National Subtyping Network for Foodborne Disease Surveillance"/>
            <person name="Tarr C.L."/>
            <person name="Trees E."/>
            <person name="Katz L.S."/>
            <person name="Carleton-Romer H.A."/>
            <person name="Stroika S."/>
            <person name="Kucerova Z."/>
            <person name="Roache K.F."/>
            <person name="Sabol A.L."/>
            <person name="Besser J."/>
            <person name="Gerner-Smidt P."/>
        </authorList>
    </citation>
    <scope>NUCLEOTIDE SEQUENCE</scope>
    <source>
        <strain evidence="9">2014D-0197</strain>
        <strain evidence="7 12">2016D-0221</strain>
        <strain evidence="10">D4313</strain>
        <strain evidence="8 11">PNUSAC001503</strain>
    </source>
</reference>
<dbReference type="GO" id="GO:0006741">
    <property type="term" value="P:NADP+ biosynthetic process"/>
    <property type="evidence" value="ECO:0007669"/>
    <property type="project" value="UniProtKB-UniRule"/>
</dbReference>
<keyword evidence="2 6" id="KW-0418">Kinase</keyword>
<dbReference type="Pfam" id="PF20143">
    <property type="entry name" value="NAD_kinase_C"/>
    <property type="match status" value="1"/>
</dbReference>
<accession>A0A5L4L4J7</accession>
<evidence type="ECO:0000256" key="3">
    <source>
        <dbReference type="ARBA" id="ARBA00022857"/>
    </source>
</evidence>
<dbReference type="InterPro" id="IPR016064">
    <property type="entry name" value="NAD/diacylglycerol_kinase_sf"/>
</dbReference>